<reference evidence="2" key="1">
    <citation type="submission" date="2016-03" db="EMBL/GenBank/DDBJ databases">
        <title>Mechanisms controlling the formation of the plant cell surface in tip-growing cells are functionally conserved among land plants.</title>
        <authorList>
            <person name="Honkanen S."/>
            <person name="Jones V.A."/>
            <person name="Morieri G."/>
            <person name="Champion C."/>
            <person name="Hetherington A.J."/>
            <person name="Kelly S."/>
            <person name="Saint-Marcoux D."/>
            <person name="Proust H."/>
            <person name="Prescott H."/>
            <person name="Dolan L."/>
        </authorList>
    </citation>
    <scope>NUCLEOTIDE SEQUENCE [LARGE SCALE GENOMIC DNA]</scope>
    <source>
        <tissue evidence="2">Whole gametophyte</tissue>
    </source>
</reference>
<proteinExistence type="predicted"/>
<dbReference type="PANTHER" id="PTHR47679">
    <property type="entry name" value="PROTEIN TORNADO 1"/>
    <property type="match status" value="1"/>
</dbReference>
<dbReference type="EMBL" id="LVLJ01003465">
    <property type="protein sequence ID" value="OAE21348.1"/>
    <property type="molecule type" value="Genomic_DNA"/>
</dbReference>
<evidence type="ECO:0000313" key="2">
    <source>
        <dbReference type="EMBL" id="OAE21348.1"/>
    </source>
</evidence>
<sequence>MEVKVELATREMDSSDEEPKLSREVEDLMQRLEGKGEALTRLSNLRPKFYEVCQEFFPERASLSTITGWQSQVRLRVLEAIGNCNTLEYLGVEEICDHDISKLTDSEWDVVLRAFRSSTILREISLSFLEWSSDTEVESLCLQLGRILSTSSVTHLEVVRCPLTARCFLNLASGLRGNSDSELKYLKLADAWGDLSAVKHVADMINSAPLLKSLRLSSSSSRYKMDEETVGIVSQALIQSSSVKEIILDDGNWGAALLQKALAGDDGNRSIERLHLRHMWGLDRLGMDRLGDCLREILTSNPSLKEVRLENLKMRHEKWHQLGEVIPDNAIEIVRVSLPTFEIDWKSIEALARAASSDVKDPKVELQLIISDNHDEWMLSLNLLGRVLRGEIKSLKSLSIFAGDPLTSGTNQDRMGSILTMNGKSGETSVLKRLTLFVVNKDILKGVWKDLLRCLRGNTSLTHLDLFPSKSVYTNLHEYQLDEESFRDLMELLQVNLTLEEIDVSGTSWQTDGKAAQIEEALKQNRKRVIYMSVFREAKLTFGAAKAGRLFLCGSPRADPNWLTNTFLGELIALGQHFQADDSKSADNTMASASYLSKDGFVSESVFAGLIEEFLAKHPHGQEGVDEKVIEDILINLDLCFKVEDTSQYFIPSLIPEHASTEEQKPQELAWETRNETSQFVGIRIQCQDERTMSLTAAFFPRFQVILYLPSKNCMRQVLIVTCGP</sequence>
<organism evidence="2 3">
    <name type="scientific">Marchantia polymorpha subsp. ruderalis</name>
    <dbReference type="NCBI Taxonomy" id="1480154"/>
    <lineage>
        <taxon>Eukaryota</taxon>
        <taxon>Viridiplantae</taxon>
        <taxon>Streptophyta</taxon>
        <taxon>Embryophyta</taxon>
        <taxon>Marchantiophyta</taxon>
        <taxon>Marchantiopsida</taxon>
        <taxon>Marchantiidae</taxon>
        <taxon>Marchantiales</taxon>
        <taxon>Marchantiaceae</taxon>
        <taxon>Marchantia</taxon>
    </lineage>
</organism>
<dbReference type="Gene3D" id="3.80.10.10">
    <property type="entry name" value="Ribonuclease Inhibitor"/>
    <property type="match status" value="1"/>
</dbReference>
<gene>
    <name evidence="2" type="ORF">AXG93_3158s1090</name>
</gene>
<protein>
    <submittedName>
        <fullName evidence="2">Uncharacterized protein</fullName>
    </submittedName>
</protein>
<dbReference type="AlphaFoldDB" id="A0A176VK56"/>
<evidence type="ECO:0000313" key="3">
    <source>
        <dbReference type="Proteomes" id="UP000077202"/>
    </source>
</evidence>
<accession>A0A176VK56</accession>
<keyword evidence="3" id="KW-1185">Reference proteome</keyword>
<dbReference type="SUPFAM" id="SSF52047">
    <property type="entry name" value="RNI-like"/>
    <property type="match status" value="1"/>
</dbReference>
<evidence type="ECO:0000256" key="1">
    <source>
        <dbReference type="SAM" id="MobiDB-lite"/>
    </source>
</evidence>
<name>A0A176VK56_MARPO</name>
<comment type="caution">
    <text evidence="2">The sequence shown here is derived from an EMBL/GenBank/DDBJ whole genome shotgun (WGS) entry which is preliminary data.</text>
</comment>
<dbReference type="PANTHER" id="PTHR47679:SF1">
    <property type="entry name" value="PROTEIN TORNADO 1"/>
    <property type="match status" value="1"/>
</dbReference>
<dbReference type="InterPro" id="IPR032675">
    <property type="entry name" value="LRR_dom_sf"/>
</dbReference>
<dbReference type="Proteomes" id="UP000077202">
    <property type="component" value="Unassembled WGS sequence"/>
</dbReference>
<feature type="region of interest" description="Disordered" evidence="1">
    <location>
        <begin position="1"/>
        <end position="21"/>
    </location>
</feature>